<dbReference type="EMBL" id="CM043026">
    <property type="protein sequence ID" value="KAI4589974.1"/>
    <property type="molecule type" value="Genomic_DNA"/>
</dbReference>
<organism evidence="1 2">
    <name type="scientific">Ovis ammon polii x Ovis aries</name>
    <dbReference type="NCBI Taxonomy" id="2918886"/>
    <lineage>
        <taxon>Eukaryota</taxon>
        <taxon>Metazoa</taxon>
        <taxon>Chordata</taxon>
        <taxon>Craniata</taxon>
        <taxon>Vertebrata</taxon>
        <taxon>Euteleostomi</taxon>
        <taxon>Mammalia</taxon>
        <taxon>Eutheria</taxon>
        <taxon>Laurasiatheria</taxon>
        <taxon>Artiodactyla</taxon>
        <taxon>Ruminantia</taxon>
        <taxon>Pecora</taxon>
        <taxon>Bovidae</taxon>
        <taxon>Caprinae</taxon>
        <taxon>Ovis</taxon>
    </lineage>
</organism>
<gene>
    <name evidence="1" type="ORF">MJG53_001023</name>
</gene>
<keyword evidence="2" id="KW-1185">Reference proteome</keyword>
<reference evidence="1" key="1">
    <citation type="submission" date="2022-03" db="EMBL/GenBank/DDBJ databases">
        <title>Genomic analyses of argali, domestic sheep and their hybrids provide insights into chromosomal evolution, heterosis and genetic basis of agronomic traits.</title>
        <authorList>
            <person name="Li M."/>
        </authorList>
    </citation>
    <scope>NUCLEOTIDE SEQUENCE</scope>
    <source>
        <strain evidence="1">F1 hybrid</strain>
    </source>
</reference>
<dbReference type="Proteomes" id="UP001057279">
    <property type="component" value="Linkage Group LG01"/>
</dbReference>
<name>A0ACB9VKB1_9CETA</name>
<evidence type="ECO:0000313" key="1">
    <source>
        <dbReference type="EMBL" id="KAI4589974.1"/>
    </source>
</evidence>
<comment type="caution">
    <text evidence="1">The sequence shown here is derived from an EMBL/GenBank/DDBJ whole genome shotgun (WGS) entry which is preliminary data.</text>
</comment>
<accession>A0ACB9VKB1</accession>
<sequence length="2556" mass="287629">MASSLGPPSPLLVRVSHPGTRLEWKLEKYFQSRKSGGGECTVVALDRSDPNSNTFRVQFEQRAGKDGVLKKGEHQIVVDNQLVTIFLEPNENAEEKKTKMSSSTQSQKGASHDEKPPNVKDIHNDVDSCLQKIFLTVMAELNCQLFSKEQRDLIAVHCPNVARVKDHDGTEKICGNFRDIEKVHGFLSDQLLKREQKHESSPLTSEREPLSQQDRNSCVSPFEPESRSEDKSNCFEVPLAFFEYFTHSWPDKIAFIEKRFGTKIITQASSPNMVYLDFTSSQSGDLEAARKNFVGEFQKCVETLKQECVSLADSKQATKIKEELNHRFAKLLIKEKGGELTLLGTTDDISAAKHFLASKNFESLVKPPVKILTPKDMMKGIEVDTTHYKLLEAELSQEISKIEKKYDTQSNILGINQKTCIQFEPKTKGLDLSIHAYSSFIDTYQHVSCQITREVLSLKLLGKERKHLHGAKFSDDFRKRHPDIHFVLNQESMTLIGLPNHLTKAKQYVLNRCGVSPSATEKWNETLMDTDSHNSKAASPVLQHPASSEVSAEVNEEQDTCVICLSTVSNKHVLSKCKHKFCSPCIQEAFSYKPVCPVCQTSYGVQKGNQPDGRMSVVVVRESLPGYEHCGTIVITYNIEGGIQTKEHPNPGARFSGIQRTAYLPDNKEGNEVLALLRRAFSQKLIFTVGESRTLGVSGVITWNDIHHKTSWTGGPQRSSDPERLTSSVAWEECSGKRKRKRLNRCESGRNRQSELGQQTRMAEPGSFPLLVEGSWGSQPPKNLSTKLQMYFQSRKRSGGGECEVCPVPGSSNRFLVLFYPDDVRQRVLERESHELEWPGKGTFKLTVQIPTVPDEVQKGKIPTKESKTKEKIEESDSSKKLEEDLSLSRRSEKEEDTPKECEDISSLVAFENLKANVTDVMLMLLVENISGLTNDDFKLEFIRDFNVAVVTFQTYTDALKFVGECPKHHSVKKLQLSARLLEVTKTIRVENLPPGVHDHDLKCLFENPHNGGGRVVSIEYFLEESSALIEFFDRKVMDTIMTKKLDLNNMPLSVFPYYPSLGTALYGEEKPLIKLPASFREPLDLSLWKFLQKKNLTEEIHDQMRRCHCELTWCQHNSEVIIRPAATLVNEGRLRVKTWQKDVSKLFSDIRSKYTVTSFKVDPTVWDTIKDSLEDDKILIEFDALASIVTLVGESDDVQNIEPQIKDLIESTIQNMKREEQSLKQKLAITSSKYSLLLHSGIQEQLHTECPEVEIYYDEASQHMCFKGLPAEVYKVKCEIQEKVYSMAQRNIHVHPKVFQFLQQVDCAEFSKSLFIAQNILAVYELEGTTILLTGFSSEVLVKAENQMCSTLICKRIDVEDRKVLNGKNWKGLTGNLCKKHNSSSKTVVIQEVTSETAAQVIIAGCIRDVSKIYDLLFDFVEKHTKIERWHGVESSLIVDYLKAEKQIWSKIKRMNVQVNFNPENKQKAISLIGPKTKVLEGMKIVKQALDSVCVKSIHIDKPGAGQFFQDKARYYKSEVRRLFDCFIELKKDEEKARGGTGGQRCLFRTDLAPGVSLIVQQGDLTHFPVQVVVNAANEELKPRGALAAALLGAAGPELQEDCDQILKKKGKISPPCAIISRAGKLPYQHVIHAVGPQWKSDEVQKCVWQLKTAVKESLNLAVKHKYQSIAIPAISSRTLSFPLSLCVESIVLAIKEWFQCKKNGSTLKEIYLVDIAEKTVEAFAESAKSIFKDTLPDVASLPSLPAAAQPDKRKDDGNGSSLLTPEGLRIRLVKGDVQNATTHVVVNSIPSDLELDRGPLSKAFLEKAGQKLQEELKTAGQGVVVDVGTVLQTSGCNLHCHHVLHVVAPNWRDNKPSSQKIMENIIRKCLEITESLSLNSIAFPAIGTGNLGFPKNIFAQLITSEVFTFSRKSQSRTLQEVWFLLHPSDHETIQAFSDEFATRANGNIITDKISKAESTQDFYGTVSNPDSGMYEMKIGPILFQVASGDISKEEADVIVNSTSKSFNLKAGVSKAILESAGGNVEIECSRQAQQGHSDYIITEGGFLKCKNIIHVIGGNDVKRSVTCVLQECEKRHYSSVCLPAIGTGSAKQDPDKVAVAIIDAIEEFIQKSLVQSMKKVKVVIFQPQLLDVFYANMKKRGPQASFQQCMMSKIASFLGFSRKSPTKQTLVLEKKTELAVFQVCGKNVKNVEDALLWIQDLIQKEQCPYSSEDECIKHFNTNEYKELDELQKKLNISISLNCERPLIEVSGITKDVMQARNAIEDMIKRVRLSKEQESLADRTHDFVEWQYQDGNNKLHSFDKITNMQLEDAKKQKKKTIDVKINHQSYTVDLRTYVATDAQGNSLSVQRHTKSEVELPPYWSDMKQQKVCVVELQPDHPEYKTVASKFHVTCTHFVIEKIERIQNPELWKHYQTKKNNMDAKNGQVTNEKLLFHGTDAASVALVNGNGFNRSYAGKNAVAYGKGTYFAVNASYSANDVYSRPDANGKKHMYYVRVLTGCYTLGNASLIVPPPKDHQNPTDLYDTVTDCLQNPNLFVVFYDYQAYPEYLITFRR</sequence>
<proteinExistence type="predicted"/>
<evidence type="ECO:0000313" key="2">
    <source>
        <dbReference type="Proteomes" id="UP001057279"/>
    </source>
</evidence>
<protein>
    <submittedName>
        <fullName evidence="1">Uncharacterized protein</fullName>
    </submittedName>
</protein>